<evidence type="ECO:0000256" key="12">
    <source>
        <dbReference type="RuleBase" id="RU000489"/>
    </source>
</evidence>
<keyword evidence="4 11" id="KW-0147">Chitin-binding</keyword>
<keyword evidence="9 12" id="KW-0326">Glycosidase</keyword>
<dbReference type="PROSITE" id="PS51782">
    <property type="entry name" value="LYSM"/>
    <property type="match status" value="2"/>
</dbReference>
<keyword evidence="10" id="KW-0624">Polysaccharide degradation</keyword>
<reference evidence="18 19" key="1">
    <citation type="submission" date="2019-04" db="EMBL/GenBank/DDBJ databases">
        <title>Fungal friends and foes A comparative genomics study of 23 Aspergillus species from section Flavi.</title>
        <authorList>
            <consortium name="DOE Joint Genome Institute"/>
            <person name="Kjaerbolling I."/>
            <person name="Vesth T.C."/>
            <person name="Frisvad J.C."/>
            <person name="Nybo J.L."/>
            <person name="Theobald S."/>
            <person name="Kildgaard S."/>
            <person name="Petersen T.I."/>
            <person name="Kuo A."/>
            <person name="Sato A."/>
            <person name="Lyhne E.K."/>
            <person name="Kogle M.E."/>
            <person name="Wiebenga A."/>
            <person name="Kun R.S."/>
            <person name="Lubbers R.J."/>
            <person name="Makela M.R."/>
            <person name="Barry K."/>
            <person name="Chovatia M."/>
            <person name="Clum A."/>
            <person name="Daum C."/>
            <person name="Haridas S."/>
            <person name="He G."/>
            <person name="LaButti K."/>
            <person name="Lipzen A."/>
            <person name="Mondo S."/>
            <person name="Pangilinan J."/>
            <person name="Riley R."/>
            <person name="Salamov A."/>
            <person name="Simmons B.A."/>
            <person name="Magnuson J.K."/>
            <person name="Henrissat B."/>
            <person name="Mortensen U.H."/>
            <person name="Larsen T.O."/>
            <person name="De vries R.P."/>
            <person name="Grigoriev I.V."/>
            <person name="Machida M."/>
            <person name="Baker S.E."/>
            <person name="Andersen M.R."/>
        </authorList>
    </citation>
    <scope>NUCLEOTIDE SEQUENCE [LARGE SCALE GENOMIC DNA]</scope>
    <source>
        <strain evidence="18 19">CBS 117618</strain>
    </source>
</reference>
<dbReference type="PROSITE" id="PS01095">
    <property type="entry name" value="GH18_1"/>
    <property type="match status" value="1"/>
</dbReference>
<dbReference type="InterPro" id="IPR001579">
    <property type="entry name" value="Glyco_hydro_18_chit_AS"/>
</dbReference>
<evidence type="ECO:0000313" key="19">
    <source>
        <dbReference type="Proteomes" id="UP000326532"/>
    </source>
</evidence>
<comment type="similarity">
    <text evidence="2">Belongs to the glycosyl hydrolase 18 family. Chitinase class V subfamily.</text>
</comment>
<keyword evidence="7" id="KW-0843">Virulence</keyword>
<dbReference type="SMART" id="SM00636">
    <property type="entry name" value="Glyco_18"/>
    <property type="match status" value="1"/>
</dbReference>
<dbReference type="InterPro" id="IPR018392">
    <property type="entry name" value="LysM"/>
</dbReference>
<evidence type="ECO:0000259" key="17">
    <source>
        <dbReference type="PROSITE" id="PS51910"/>
    </source>
</evidence>
<feature type="disulfide bond" evidence="11">
    <location>
        <begin position="443"/>
        <end position="455"/>
    </location>
</feature>
<proteinExistence type="inferred from homology"/>
<dbReference type="InterPro" id="IPR001002">
    <property type="entry name" value="Chitin-bd_1"/>
</dbReference>
<evidence type="ECO:0000256" key="8">
    <source>
        <dbReference type="ARBA" id="ARBA00023277"/>
    </source>
</evidence>
<feature type="signal peptide" evidence="14">
    <location>
        <begin position="1"/>
        <end position="17"/>
    </location>
</feature>
<dbReference type="Gene3D" id="3.20.20.80">
    <property type="entry name" value="Glycosidases"/>
    <property type="match status" value="1"/>
</dbReference>
<keyword evidence="11" id="KW-1015">Disulfide bond</keyword>
<feature type="domain" description="LysM" evidence="16">
    <location>
        <begin position="293"/>
        <end position="338"/>
    </location>
</feature>
<dbReference type="AlphaFoldDB" id="A0A5N6E3M7"/>
<dbReference type="PANTHER" id="PTHR47700">
    <property type="entry name" value="V CHITINASE, PUTATIVE (AFU_ORTHOLOGUE AFUA_6G13720)-RELATED"/>
    <property type="match status" value="1"/>
</dbReference>
<evidence type="ECO:0000313" key="18">
    <source>
        <dbReference type="EMBL" id="KAB8211040.1"/>
    </source>
</evidence>
<dbReference type="Gene3D" id="3.10.50.10">
    <property type="match status" value="1"/>
</dbReference>
<accession>A0A5N6E3M7</accession>
<dbReference type="Pfam" id="PF01476">
    <property type="entry name" value="LysM"/>
    <property type="match status" value="1"/>
</dbReference>
<sequence>MRPFFVLLASLLGFTSAVTESYNGQYADNCPSLCAHAGPSPANWTNIHHVRNLESCDETVLFGLNIHNSVADPNNILTIRACVASEGQTYEAAASPDVLQQPSQLNLIVAESCGAKGVEKAFTPQVGPSTLSKASSAAPQSTHVAEATRQLALFVDKSVECGTTILFAKHKSAVVGLYSGAQITKHAVRGFLDTFAEKQSSTVQICQPSSAALTVGVVSAGFGDLAAAQDAIKDWNNGLCLDETIPGTPVILDVLVSTVDKSLNAPINTTTISYGNMTARGKPRALLPRGECRTEEVHGGDSCASLASRCGISGTDLSKYNPQKNLCSTLKPKQHICCNAGTLPDFHPLPQPDGTCNTYKVSDNDGCSDVADAHYLTQQEIEDFNKNTWGWAGCAHLQSGQLICLSKGTPPMPSPVQGATCGPQVPGTEKPSNGTALADLNPCPLNACCDAWGFCGTTIDFCTKSPADTGAPGTAKPGTNGCISNCGMDIVNNGKAPDQLKTIGYFEAFDQTRACLRMSVKEIPANEYSHIHFAFATVTSSFDVDISDVEYEFSKFVKMNGFKKILTFGGWAFSTEADTFQRFRDATKKEHRETFVNNLVSFMNRKNLDGFDFDWEYPGAPDIPDITPGSPEEGDNYLAFLQLLRSKLPSEKSLSLAVPASYWYLKQYPVKDIAKYVDYFIYMTYDLHGQWDVDNKSSMPGCQAGNCLRSHINKTETHDAMVMITKAGVEARQLVIGITSYARSFRMNNASCSGPFCTFAGDKRHSMAYAGPCTTTGGYISNAELNDIIKNPGNYSIVKSYIDKDSDSNILMYGNPGAVDWAAYMDGDLKTNRINWIKGLNFGGTSDWAIDLQNYSNNENGDDNDDDDGTDDEASNETLTCPSDKNPGTLDGLADIADSLDSGCVHLYALDILYSQLLDSLSLFQTNSEGYDDKFGWYEKWTKEQIQPRIDGYMKLGEGKGLKYFDCYWAYTGGKEKKDSCLGMPHIWDVSAGWSIRYDLVDKKGFFDALAADTGIDESWVTFGDETSDYICADPGDTRPGAGSLPCRKLFRKKLNYPQKGSDDKIHIGNPKKLIEASMGNVTALRTSLLSSYLGVGLSFYDDGPNDTSATDAVVAYSMPVLQLAEAINSMKDIKEIGEDAKEQAKKDLIFKILTIVFMVIPFVGEALGPLIGSAASVARIALLIGEAGNGALTVADIIEDPSSAPFAVLGLIAGVGGGSGKLSKSEALAEASKARSLLKGSDLAKFPQRFRDQDTLVQKVVKSLCARS</sequence>
<dbReference type="GO" id="GO:0008843">
    <property type="term" value="F:endochitinase activity"/>
    <property type="evidence" value="ECO:0007669"/>
    <property type="project" value="UniProtKB-EC"/>
</dbReference>
<dbReference type="InterPro" id="IPR036779">
    <property type="entry name" value="LysM_dom_sf"/>
</dbReference>
<feature type="region of interest" description="Disordered" evidence="13">
    <location>
        <begin position="853"/>
        <end position="886"/>
    </location>
</feature>
<dbReference type="CDD" id="cd02878">
    <property type="entry name" value="GH18_zymocin_alpha"/>
    <property type="match status" value="1"/>
</dbReference>
<feature type="domain" description="LysM" evidence="16">
    <location>
        <begin position="357"/>
        <end position="405"/>
    </location>
</feature>
<evidence type="ECO:0000256" key="14">
    <source>
        <dbReference type="SAM" id="SignalP"/>
    </source>
</evidence>
<dbReference type="InterPro" id="IPR011583">
    <property type="entry name" value="Chitinase_II/V-like_cat"/>
</dbReference>
<keyword evidence="14" id="KW-0732">Signal</keyword>
<keyword evidence="6" id="KW-0146">Chitin degradation</keyword>
<evidence type="ECO:0000259" key="15">
    <source>
        <dbReference type="PROSITE" id="PS50941"/>
    </source>
</evidence>
<keyword evidence="5 12" id="KW-0378">Hydrolase</keyword>
<dbReference type="SMART" id="SM00270">
    <property type="entry name" value="ChtBD1"/>
    <property type="match status" value="1"/>
</dbReference>
<dbReference type="CDD" id="cd00118">
    <property type="entry name" value="LysM"/>
    <property type="match status" value="1"/>
</dbReference>
<dbReference type="PROSITE" id="PS50941">
    <property type="entry name" value="CHIT_BIND_I_2"/>
    <property type="match status" value="1"/>
</dbReference>
<evidence type="ECO:0000256" key="6">
    <source>
        <dbReference type="ARBA" id="ARBA00023024"/>
    </source>
</evidence>
<evidence type="ECO:0000256" key="7">
    <source>
        <dbReference type="ARBA" id="ARBA00023026"/>
    </source>
</evidence>
<feature type="chain" id="PRO_5025040721" description="chitinase" evidence="14">
    <location>
        <begin position="18"/>
        <end position="1269"/>
    </location>
</feature>
<evidence type="ECO:0000256" key="4">
    <source>
        <dbReference type="ARBA" id="ARBA00022669"/>
    </source>
</evidence>
<dbReference type="Proteomes" id="UP000326532">
    <property type="component" value="Unassembled WGS sequence"/>
</dbReference>
<dbReference type="InterPro" id="IPR001223">
    <property type="entry name" value="Glyco_hydro18_cat"/>
</dbReference>
<dbReference type="GO" id="GO:0000272">
    <property type="term" value="P:polysaccharide catabolic process"/>
    <property type="evidence" value="ECO:0007669"/>
    <property type="project" value="UniProtKB-KW"/>
</dbReference>
<evidence type="ECO:0000256" key="2">
    <source>
        <dbReference type="ARBA" id="ARBA00008682"/>
    </source>
</evidence>
<dbReference type="InterPro" id="IPR017853">
    <property type="entry name" value="GH"/>
</dbReference>
<dbReference type="EMBL" id="ML734940">
    <property type="protein sequence ID" value="KAB8211040.1"/>
    <property type="molecule type" value="Genomic_DNA"/>
</dbReference>
<dbReference type="InterPro" id="IPR036861">
    <property type="entry name" value="Endochitinase-like_sf"/>
</dbReference>
<comment type="catalytic activity">
    <reaction evidence="1">
        <text>Random endo-hydrolysis of N-acetyl-beta-D-glucosaminide (1-&gt;4)-beta-linkages in chitin and chitodextrins.</text>
        <dbReference type="EC" id="3.2.1.14"/>
    </reaction>
</comment>
<dbReference type="SMART" id="SM00257">
    <property type="entry name" value="LysM"/>
    <property type="match status" value="2"/>
</dbReference>
<evidence type="ECO:0000256" key="5">
    <source>
        <dbReference type="ARBA" id="ARBA00022801"/>
    </source>
</evidence>
<dbReference type="OMA" id="GAQITKH"/>
<dbReference type="GO" id="GO:0006032">
    <property type="term" value="P:chitin catabolic process"/>
    <property type="evidence" value="ECO:0007669"/>
    <property type="project" value="UniProtKB-KW"/>
</dbReference>
<dbReference type="SUPFAM" id="SSF57016">
    <property type="entry name" value="Plant lectins/antimicrobial peptides"/>
    <property type="match status" value="1"/>
</dbReference>
<keyword evidence="19" id="KW-1185">Reference proteome</keyword>
<dbReference type="PANTHER" id="PTHR47700:SF2">
    <property type="entry name" value="CHITINASE"/>
    <property type="match status" value="1"/>
</dbReference>
<evidence type="ECO:0000259" key="16">
    <source>
        <dbReference type="PROSITE" id="PS51782"/>
    </source>
</evidence>
<evidence type="ECO:0000256" key="3">
    <source>
        <dbReference type="ARBA" id="ARBA00012729"/>
    </source>
</evidence>
<feature type="domain" description="Chitin-binding type-1" evidence="15">
    <location>
        <begin position="418"/>
        <end position="488"/>
    </location>
</feature>
<dbReference type="VEuPathDB" id="FungiDB:BDV34DRAFT_220210"/>
<feature type="compositionally biased region" description="Acidic residues" evidence="13">
    <location>
        <begin position="860"/>
        <end position="875"/>
    </location>
</feature>
<dbReference type="SUPFAM" id="SSF54106">
    <property type="entry name" value="LysM domain"/>
    <property type="match status" value="1"/>
</dbReference>
<dbReference type="SUPFAM" id="SSF54556">
    <property type="entry name" value="Chitinase insertion domain"/>
    <property type="match status" value="1"/>
</dbReference>
<organism evidence="18 19">
    <name type="scientific">Aspergillus parasiticus</name>
    <dbReference type="NCBI Taxonomy" id="5067"/>
    <lineage>
        <taxon>Eukaryota</taxon>
        <taxon>Fungi</taxon>
        <taxon>Dikarya</taxon>
        <taxon>Ascomycota</taxon>
        <taxon>Pezizomycotina</taxon>
        <taxon>Eurotiomycetes</taxon>
        <taxon>Eurotiomycetidae</taxon>
        <taxon>Eurotiales</taxon>
        <taxon>Aspergillaceae</taxon>
        <taxon>Aspergillus</taxon>
        <taxon>Aspergillus subgen. Circumdati</taxon>
    </lineage>
</organism>
<dbReference type="Gene3D" id="3.30.60.10">
    <property type="entry name" value="Endochitinase-like"/>
    <property type="match status" value="1"/>
</dbReference>
<dbReference type="InterPro" id="IPR029070">
    <property type="entry name" value="Chitinase_insertion_sf"/>
</dbReference>
<dbReference type="Pfam" id="PF00187">
    <property type="entry name" value="Chitin_bind_1"/>
    <property type="match status" value="1"/>
</dbReference>
<dbReference type="Gene3D" id="3.10.350.10">
    <property type="entry name" value="LysM domain"/>
    <property type="match status" value="2"/>
</dbReference>
<comment type="caution">
    <text evidence="11">Lacks conserved residue(s) required for the propagation of feature annotation.</text>
</comment>
<dbReference type="GO" id="GO:0008061">
    <property type="term" value="F:chitin binding"/>
    <property type="evidence" value="ECO:0007669"/>
    <property type="project" value="UniProtKB-UniRule"/>
</dbReference>
<dbReference type="SUPFAM" id="SSF51445">
    <property type="entry name" value="(Trans)glycosidases"/>
    <property type="match status" value="1"/>
</dbReference>
<keyword evidence="8" id="KW-0119">Carbohydrate metabolism</keyword>
<dbReference type="EC" id="3.2.1.14" evidence="3"/>
<dbReference type="InterPro" id="IPR053214">
    <property type="entry name" value="LysM12-like"/>
</dbReference>
<feature type="disulfide bond" evidence="11">
    <location>
        <begin position="482"/>
        <end position="486"/>
    </location>
</feature>
<feature type="domain" description="GH18" evidence="17">
    <location>
        <begin position="500"/>
        <end position="882"/>
    </location>
</feature>
<dbReference type="Pfam" id="PF00704">
    <property type="entry name" value="Glyco_hydro_18"/>
    <property type="match status" value="1"/>
</dbReference>
<feature type="disulfide bond" evidence="11">
    <location>
        <begin position="448"/>
        <end position="462"/>
    </location>
</feature>
<dbReference type="PROSITE" id="PS51910">
    <property type="entry name" value="GH18_2"/>
    <property type="match status" value="1"/>
</dbReference>
<evidence type="ECO:0000256" key="1">
    <source>
        <dbReference type="ARBA" id="ARBA00000822"/>
    </source>
</evidence>
<evidence type="ECO:0000256" key="10">
    <source>
        <dbReference type="ARBA" id="ARBA00023326"/>
    </source>
</evidence>
<evidence type="ECO:0000256" key="9">
    <source>
        <dbReference type="ARBA" id="ARBA00023295"/>
    </source>
</evidence>
<evidence type="ECO:0000256" key="13">
    <source>
        <dbReference type="SAM" id="MobiDB-lite"/>
    </source>
</evidence>
<protein>
    <recommendedName>
        <fullName evidence="3">chitinase</fullName>
        <ecNumber evidence="3">3.2.1.14</ecNumber>
    </recommendedName>
</protein>
<evidence type="ECO:0000256" key="11">
    <source>
        <dbReference type="PROSITE-ProRule" id="PRU00261"/>
    </source>
</evidence>
<dbReference type="CDD" id="cd00035">
    <property type="entry name" value="ChtBD1"/>
    <property type="match status" value="1"/>
</dbReference>
<gene>
    <name evidence="18" type="ORF">BDV34DRAFT_220210</name>
</gene>
<name>A0A5N6E3M7_ASPPA</name>